<dbReference type="RefSeq" id="WP_146399782.1">
    <property type="nucleotide sequence ID" value="NZ_SJPQ01000002.1"/>
</dbReference>
<dbReference type="AlphaFoldDB" id="A0A5C5ZQM4"/>
<dbReference type="Proteomes" id="UP000315440">
    <property type="component" value="Unassembled WGS sequence"/>
</dbReference>
<dbReference type="EMBL" id="SJPQ01000002">
    <property type="protein sequence ID" value="TWT88593.1"/>
    <property type="molecule type" value="Genomic_DNA"/>
</dbReference>
<evidence type="ECO:0000256" key="2">
    <source>
        <dbReference type="ARBA" id="ARBA00006706"/>
    </source>
</evidence>
<dbReference type="InterPro" id="IPR033749">
    <property type="entry name" value="Polyprenyl_synt_CS"/>
</dbReference>
<dbReference type="PANTHER" id="PTHR12001:SF69">
    <property type="entry name" value="ALL TRANS-POLYPRENYL-DIPHOSPHATE SYNTHASE PDSS1"/>
    <property type="match status" value="1"/>
</dbReference>
<dbReference type="PROSITE" id="PS00444">
    <property type="entry name" value="POLYPRENYL_SYNTHASE_2"/>
    <property type="match status" value="1"/>
</dbReference>
<reference evidence="7 8" key="1">
    <citation type="submission" date="2019-02" db="EMBL/GenBank/DDBJ databases">
        <title>Deep-cultivation of Planctomycetes and their phenomic and genomic characterization uncovers novel biology.</title>
        <authorList>
            <person name="Wiegand S."/>
            <person name="Jogler M."/>
            <person name="Boedeker C."/>
            <person name="Pinto D."/>
            <person name="Vollmers J."/>
            <person name="Rivas-Marin E."/>
            <person name="Kohn T."/>
            <person name="Peeters S.H."/>
            <person name="Heuer A."/>
            <person name="Rast P."/>
            <person name="Oberbeckmann S."/>
            <person name="Bunk B."/>
            <person name="Jeske O."/>
            <person name="Meyerdierks A."/>
            <person name="Storesund J.E."/>
            <person name="Kallscheuer N."/>
            <person name="Luecker S."/>
            <person name="Lage O.M."/>
            <person name="Pohl T."/>
            <person name="Merkel B.J."/>
            <person name="Hornburger P."/>
            <person name="Mueller R.-W."/>
            <person name="Bruemmer F."/>
            <person name="Labrenz M."/>
            <person name="Spormann A.M."/>
            <person name="Op Den Camp H."/>
            <person name="Overmann J."/>
            <person name="Amann R."/>
            <person name="Jetten M.S.M."/>
            <person name="Mascher T."/>
            <person name="Medema M.H."/>
            <person name="Devos D.P."/>
            <person name="Kaster A.-K."/>
            <person name="Ovreas L."/>
            <person name="Rohde M."/>
            <person name="Galperin M.Y."/>
            <person name="Jogler C."/>
        </authorList>
    </citation>
    <scope>NUCLEOTIDE SEQUENCE [LARGE SCALE GENOMIC DNA]</scope>
    <source>
        <strain evidence="7 8">Mal64</strain>
    </source>
</reference>
<keyword evidence="4" id="KW-0479">Metal-binding</keyword>
<evidence type="ECO:0000256" key="5">
    <source>
        <dbReference type="ARBA" id="ARBA00022842"/>
    </source>
</evidence>
<dbReference type="PROSITE" id="PS00723">
    <property type="entry name" value="POLYPRENYL_SYNTHASE_1"/>
    <property type="match status" value="1"/>
</dbReference>
<dbReference type="Pfam" id="PF00348">
    <property type="entry name" value="polyprenyl_synt"/>
    <property type="match status" value="1"/>
</dbReference>
<dbReference type="GO" id="GO:0008299">
    <property type="term" value="P:isoprenoid biosynthetic process"/>
    <property type="evidence" value="ECO:0007669"/>
    <property type="project" value="InterPro"/>
</dbReference>
<dbReference type="CDD" id="cd00685">
    <property type="entry name" value="Trans_IPPS_HT"/>
    <property type="match status" value="1"/>
</dbReference>
<dbReference type="Gene3D" id="1.10.600.10">
    <property type="entry name" value="Farnesyl Diphosphate Synthase"/>
    <property type="match status" value="1"/>
</dbReference>
<dbReference type="GO" id="GO:0106350">
    <property type="term" value="F:all-trans-octaprenyl-diphosphate synthase activity"/>
    <property type="evidence" value="ECO:0007669"/>
    <property type="project" value="UniProtKB-EC"/>
</dbReference>
<evidence type="ECO:0000256" key="1">
    <source>
        <dbReference type="ARBA" id="ARBA00001946"/>
    </source>
</evidence>
<comment type="caution">
    <text evidence="7">The sequence shown here is derived from an EMBL/GenBank/DDBJ whole genome shotgun (WGS) entry which is preliminary data.</text>
</comment>
<comment type="similarity">
    <text evidence="2 6">Belongs to the FPP/GGPP synthase family.</text>
</comment>
<name>A0A5C5ZQM4_9BACT</name>
<evidence type="ECO:0000313" key="8">
    <source>
        <dbReference type="Proteomes" id="UP000315440"/>
    </source>
</evidence>
<sequence length="344" mass="36889">MTTPAAHTIESARSASAATLAELFAPIAEALGRVESRLQTELRAGDGRLATEEVDRVVRHGYRLGGKRLRPALVLLSARAAGEACDDHVLLGVVVEMIHTATLVHDDVLDEATLRRHVQTVNARWGNETSVLLGDFLFSKAFYLASTLPTVDACRVIGASTERVCLGELRQTLSEGDLELDEEDYLAIVEAKTAELCACCCSLGARYAGASTEAIDALTAFGRDLGVAFQIADDLLDLTGEEAATGKTVGADLAKRKMTLPLIHARRELVDGPRLAFDELLRKGDGASRSEALRIAEETGGLAYAQEQAEAYAARAAERLEVLAEGPDREALAMVAQFSSRRRA</sequence>
<protein>
    <submittedName>
        <fullName evidence="7">Octaprenyl-diphosphate synthase</fullName>
        <ecNumber evidence="7">2.5.1.90</ecNumber>
    </submittedName>
</protein>
<keyword evidence="8" id="KW-1185">Reference proteome</keyword>
<evidence type="ECO:0000313" key="7">
    <source>
        <dbReference type="EMBL" id="TWT88593.1"/>
    </source>
</evidence>
<evidence type="ECO:0000256" key="6">
    <source>
        <dbReference type="RuleBase" id="RU004466"/>
    </source>
</evidence>
<dbReference type="InterPro" id="IPR000092">
    <property type="entry name" value="Polyprenyl_synt"/>
</dbReference>
<dbReference type="OrthoDB" id="9805316at2"/>
<evidence type="ECO:0000256" key="3">
    <source>
        <dbReference type="ARBA" id="ARBA00022679"/>
    </source>
</evidence>
<dbReference type="PANTHER" id="PTHR12001">
    <property type="entry name" value="GERANYLGERANYL PYROPHOSPHATE SYNTHASE"/>
    <property type="match status" value="1"/>
</dbReference>
<dbReference type="EC" id="2.5.1.90" evidence="7"/>
<dbReference type="GO" id="GO:0046872">
    <property type="term" value="F:metal ion binding"/>
    <property type="evidence" value="ECO:0007669"/>
    <property type="project" value="UniProtKB-KW"/>
</dbReference>
<dbReference type="SUPFAM" id="SSF48576">
    <property type="entry name" value="Terpenoid synthases"/>
    <property type="match status" value="1"/>
</dbReference>
<dbReference type="InterPro" id="IPR008949">
    <property type="entry name" value="Isoprenoid_synthase_dom_sf"/>
</dbReference>
<gene>
    <name evidence="7" type="primary">ispB</name>
    <name evidence="7" type="ORF">Mal64_20770</name>
</gene>
<organism evidence="7 8">
    <name type="scientific">Pseudobythopirellula maris</name>
    <dbReference type="NCBI Taxonomy" id="2527991"/>
    <lineage>
        <taxon>Bacteria</taxon>
        <taxon>Pseudomonadati</taxon>
        <taxon>Planctomycetota</taxon>
        <taxon>Planctomycetia</taxon>
        <taxon>Pirellulales</taxon>
        <taxon>Lacipirellulaceae</taxon>
        <taxon>Pseudobythopirellula</taxon>
    </lineage>
</organism>
<evidence type="ECO:0000256" key="4">
    <source>
        <dbReference type="ARBA" id="ARBA00022723"/>
    </source>
</evidence>
<keyword evidence="5" id="KW-0460">Magnesium</keyword>
<proteinExistence type="inferred from homology"/>
<dbReference type="SFLD" id="SFLDS00005">
    <property type="entry name" value="Isoprenoid_Synthase_Type_I"/>
    <property type="match status" value="1"/>
</dbReference>
<keyword evidence="3 6" id="KW-0808">Transferase</keyword>
<accession>A0A5C5ZQM4</accession>
<comment type="cofactor">
    <cofactor evidence="1">
        <name>Mg(2+)</name>
        <dbReference type="ChEBI" id="CHEBI:18420"/>
    </cofactor>
</comment>